<evidence type="ECO:0000313" key="2">
    <source>
        <dbReference type="Proteomes" id="UP000027135"/>
    </source>
</evidence>
<reference evidence="1 2" key="1">
    <citation type="journal article" date="2014" name="Nat. Commun.">
        <title>Molecular traces of alternative social organization in a termite genome.</title>
        <authorList>
            <person name="Terrapon N."/>
            <person name="Li C."/>
            <person name="Robertson H.M."/>
            <person name="Ji L."/>
            <person name="Meng X."/>
            <person name="Booth W."/>
            <person name="Chen Z."/>
            <person name="Childers C.P."/>
            <person name="Glastad K.M."/>
            <person name="Gokhale K."/>
            <person name="Gowin J."/>
            <person name="Gronenberg W."/>
            <person name="Hermansen R.A."/>
            <person name="Hu H."/>
            <person name="Hunt B.G."/>
            <person name="Huylmans A.K."/>
            <person name="Khalil S.M."/>
            <person name="Mitchell R.D."/>
            <person name="Munoz-Torres M.C."/>
            <person name="Mustard J.A."/>
            <person name="Pan H."/>
            <person name="Reese J.T."/>
            <person name="Scharf M.E."/>
            <person name="Sun F."/>
            <person name="Vogel H."/>
            <person name="Xiao J."/>
            <person name="Yang W."/>
            <person name="Yang Z."/>
            <person name="Yang Z."/>
            <person name="Zhou J."/>
            <person name="Zhu J."/>
            <person name="Brent C.S."/>
            <person name="Elsik C.G."/>
            <person name="Goodisman M.A."/>
            <person name="Liberles D.A."/>
            <person name="Roe R.M."/>
            <person name="Vargo E.L."/>
            <person name="Vilcinskas A."/>
            <person name="Wang J."/>
            <person name="Bornberg-Bauer E."/>
            <person name="Korb J."/>
            <person name="Zhang G."/>
            <person name="Liebig J."/>
        </authorList>
    </citation>
    <scope>NUCLEOTIDE SEQUENCE [LARGE SCALE GENOMIC DNA]</scope>
    <source>
        <tissue evidence="1">Whole organism</tissue>
    </source>
</reference>
<name>A0A067R4V7_ZOONE</name>
<dbReference type="AlphaFoldDB" id="A0A067R4V7"/>
<evidence type="ECO:0000313" key="1">
    <source>
        <dbReference type="EMBL" id="KDR13045.1"/>
    </source>
</evidence>
<organism evidence="1 2">
    <name type="scientific">Zootermopsis nevadensis</name>
    <name type="common">Dampwood termite</name>
    <dbReference type="NCBI Taxonomy" id="136037"/>
    <lineage>
        <taxon>Eukaryota</taxon>
        <taxon>Metazoa</taxon>
        <taxon>Ecdysozoa</taxon>
        <taxon>Arthropoda</taxon>
        <taxon>Hexapoda</taxon>
        <taxon>Insecta</taxon>
        <taxon>Pterygota</taxon>
        <taxon>Neoptera</taxon>
        <taxon>Polyneoptera</taxon>
        <taxon>Dictyoptera</taxon>
        <taxon>Blattodea</taxon>
        <taxon>Blattoidea</taxon>
        <taxon>Termitoidae</taxon>
        <taxon>Termopsidae</taxon>
        <taxon>Zootermopsis</taxon>
    </lineage>
</organism>
<accession>A0A067R4V7</accession>
<protein>
    <submittedName>
        <fullName evidence="1">Uncharacterized protein</fullName>
    </submittedName>
</protein>
<gene>
    <name evidence="1" type="ORF">L798_13278</name>
</gene>
<dbReference type="Proteomes" id="UP000027135">
    <property type="component" value="Unassembled WGS sequence"/>
</dbReference>
<proteinExistence type="predicted"/>
<keyword evidence="2" id="KW-1185">Reference proteome</keyword>
<dbReference type="EMBL" id="KK852977">
    <property type="protein sequence ID" value="KDR13045.1"/>
    <property type="molecule type" value="Genomic_DNA"/>
</dbReference>
<dbReference type="InParanoid" id="A0A067R4V7"/>
<sequence>MAACQREPSCHKPEHGTTIHDETLLNKYYFLTRICALAMQIIYAGSNNYCNE</sequence>